<gene>
    <name evidence="1" type="ORF">H8711_09670</name>
</gene>
<dbReference type="RefSeq" id="WP_249283268.1">
    <property type="nucleotide sequence ID" value="NZ_JACRST010000015.1"/>
</dbReference>
<proteinExistence type="predicted"/>
<dbReference type="Gene3D" id="3.55.50.10">
    <property type="entry name" value="Baseplate protein-like domains"/>
    <property type="match status" value="1"/>
</dbReference>
<sequence length="314" mass="35092">MMNLYAKVLHGSYFELPAPISLECARAYDVPADGLDAVFPADALEELGELTELRLLLDGELVFDGLVDEQVLTRDAAGVRLTLRARSRAALLLDNEAIPQTFQHVSLRDIYNAHCRQYGFAGILYERNPTLSSFTVAKGQSEWQALENFCRQTLELIPHVEGQYIAARPRKPARRLTLSNITADGLRYSSFQLSNRRYGVISKVILKSDTKLYDTPVYNPQGEALGIRRKRYVSPPREWVNPRRSADRMMRDSMLKKRTVTAVLPGLVPAGPGDTAELADLVGLGRLIVYEATHRADGAKQSTTLLLVQDDYLS</sequence>
<organism evidence="1 2">
    <name type="scientific">Ligaoa zhengdingensis</name>
    <dbReference type="NCBI Taxonomy" id="2763658"/>
    <lineage>
        <taxon>Bacteria</taxon>
        <taxon>Bacillati</taxon>
        <taxon>Bacillota</taxon>
        <taxon>Clostridia</taxon>
        <taxon>Eubacteriales</taxon>
        <taxon>Oscillospiraceae</taxon>
        <taxon>Ligaoa</taxon>
    </lineage>
</organism>
<comment type="caution">
    <text evidence="1">The sequence shown here is derived from an EMBL/GenBank/DDBJ whole genome shotgun (WGS) entry which is preliminary data.</text>
</comment>
<keyword evidence="2" id="KW-1185">Reference proteome</keyword>
<dbReference type="AlphaFoldDB" id="A0A926DXR1"/>
<dbReference type="SUPFAM" id="SSF69279">
    <property type="entry name" value="Phage tail proteins"/>
    <property type="match status" value="1"/>
</dbReference>
<evidence type="ECO:0000313" key="2">
    <source>
        <dbReference type="Proteomes" id="UP000653127"/>
    </source>
</evidence>
<evidence type="ECO:0000313" key="1">
    <source>
        <dbReference type="EMBL" id="MBC8547195.1"/>
    </source>
</evidence>
<dbReference type="Proteomes" id="UP000653127">
    <property type="component" value="Unassembled WGS sequence"/>
</dbReference>
<accession>A0A926DXR1</accession>
<dbReference type="EMBL" id="JACRST010000015">
    <property type="protein sequence ID" value="MBC8547195.1"/>
    <property type="molecule type" value="Genomic_DNA"/>
</dbReference>
<protein>
    <submittedName>
        <fullName evidence="1">Uncharacterized protein</fullName>
    </submittedName>
</protein>
<reference evidence="1" key="1">
    <citation type="submission" date="2020-08" db="EMBL/GenBank/DDBJ databases">
        <title>Genome public.</title>
        <authorList>
            <person name="Liu C."/>
            <person name="Sun Q."/>
        </authorList>
    </citation>
    <scope>NUCLEOTIDE SEQUENCE</scope>
    <source>
        <strain evidence="1">NSJ-31</strain>
    </source>
</reference>
<name>A0A926DXR1_9FIRM</name>